<dbReference type="Gene3D" id="3.30.1370.30">
    <property type="match status" value="1"/>
</dbReference>
<keyword evidence="2" id="KW-1185">Reference proteome</keyword>
<reference evidence="1 2" key="1">
    <citation type="submission" date="2017-09" db="EMBL/GenBank/DDBJ databases">
        <title>WGS assembly of Aquilegia coerulea Goldsmith.</title>
        <authorList>
            <person name="Hodges S."/>
            <person name="Kramer E."/>
            <person name="Nordborg M."/>
            <person name="Tomkins J."/>
            <person name="Borevitz J."/>
            <person name="Derieg N."/>
            <person name="Yan J."/>
            <person name="Mihaltcheva S."/>
            <person name="Hayes R.D."/>
            <person name="Rokhsar D."/>
        </authorList>
    </citation>
    <scope>NUCLEOTIDE SEQUENCE [LARGE SCALE GENOMIC DNA]</scope>
    <source>
        <strain evidence="2">cv. Goldsmith</strain>
    </source>
</reference>
<dbReference type="InParanoid" id="A0A2G5F910"/>
<dbReference type="OrthoDB" id="10250260at2759"/>
<proteinExistence type="predicted"/>
<dbReference type="Proteomes" id="UP000230069">
    <property type="component" value="Unassembled WGS sequence"/>
</dbReference>
<sequence>MHGSRLRSNLFPKTGKIIFKRRGKATAQLQPVSNMIASFLQVMKNRVGLYCDLNPKWYFGSRRGHETECGGSGSWIFSLIKSSLVLS</sequence>
<name>A0A2G5F910_AQUCA</name>
<gene>
    <name evidence="1" type="ORF">AQUCO_00100144v1</name>
</gene>
<evidence type="ECO:0000313" key="1">
    <source>
        <dbReference type="EMBL" id="PIA64455.1"/>
    </source>
</evidence>
<organism evidence="1 2">
    <name type="scientific">Aquilegia coerulea</name>
    <name type="common">Rocky mountain columbine</name>
    <dbReference type="NCBI Taxonomy" id="218851"/>
    <lineage>
        <taxon>Eukaryota</taxon>
        <taxon>Viridiplantae</taxon>
        <taxon>Streptophyta</taxon>
        <taxon>Embryophyta</taxon>
        <taxon>Tracheophyta</taxon>
        <taxon>Spermatophyta</taxon>
        <taxon>Magnoliopsida</taxon>
        <taxon>Ranunculales</taxon>
        <taxon>Ranunculaceae</taxon>
        <taxon>Thalictroideae</taxon>
        <taxon>Aquilegia</taxon>
    </lineage>
</organism>
<accession>A0A2G5F910</accession>
<dbReference type="EMBL" id="KZ305018">
    <property type="protein sequence ID" value="PIA64455.1"/>
    <property type="molecule type" value="Genomic_DNA"/>
</dbReference>
<evidence type="ECO:0000313" key="2">
    <source>
        <dbReference type="Proteomes" id="UP000230069"/>
    </source>
</evidence>
<dbReference type="AlphaFoldDB" id="A0A2G5F910"/>
<protein>
    <submittedName>
        <fullName evidence="1">Uncharacterized protein</fullName>
    </submittedName>
</protein>